<sequence>MKRISILSLVCIFQSSLLSMTNIQTKNNLNESPITNKLQSNVIINSPTNEGFTEGGYSSWGSSTKGDFRTGDVYLNTNLIGNMNFINQNYTSVEVKVIFLVGIYESEGNSYNFF</sequence>
<accession>S5MC32</accession>
<organism evidence="2 3">
    <name type="scientific">Spiroplasma taiwanense CT-1</name>
    <dbReference type="NCBI Taxonomy" id="1276220"/>
    <lineage>
        <taxon>Bacteria</taxon>
        <taxon>Bacillati</taxon>
        <taxon>Mycoplasmatota</taxon>
        <taxon>Mollicutes</taxon>
        <taxon>Entomoplasmatales</taxon>
        <taxon>Spiroplasmataceae</taxon>
        <taxon>Spiroplasma</taxon>
    </lineage>
</organism>
<name>S5MC32_9MOLU</name>
<dbReference type="EMBL" id="CP005074">
    <property type="protein sequence ID" value="AGR41288.1"/>
    <property type="molecule type" value="Genomic_DNA"/>
</dbReference>
<dbReference type="STRING" id="1276220.STAIW_v1c06700"/>
<evidence type="ECO:0000256" key="1">
    <source>
        <dbReference type="SAM" id="SignalP"/>
    </source>
</evidence>
<evidence type="ECO:0000313" key="3">
    <source>
        <dbReference type="Proteomes" id="UP000014984"/>
    </source>
</evidence>
<dbReference type="Proteomes" id="UP000014984">
    <property type="component" value="Chromosome"/>
</dbReference>
<protein>
    <submittedName>
        <fullName evidence="2">Uncharacterized protein</fullName>
    </submittedName>
</protein>
<dbReference type="AlphaFoldDB" id="S5MC32"/>
<dbReference type="HOGENOM" id="CLU_2119594_0_0_14"/>
<dbReference type="KEGG" id="stai:STAIW_v1c06700"/>
<reference evidence="2 3" key="1">
    <citation type="journal article" date="2013" name="Genome Biol. Evol.">
        <title>Comparison of metabolic capacities and inference of gene content evolution in mosquito-associated Spiroplasma diminutum and S. taiwanense.</title>
        <authorList>
            <person name="Lo W.S."/>
            <person name="Ku C."/>
            <person name="Chen L.L."/>
            <person name="Chang T.H."/>
            <person name="Kuo C.H."/>
        </authorList>
    </citation>
    <scope>NUCLEOTIDE SEQUENCE [LARGE SCALE GENOMIC DNA]</scope>
    <source>
        <strain evidence="2">CT-1</strain>
    </source>
</reference>
<evidence type="ECO:0000313" key="2">
    <source>
        <dbReference type="EMBL" id="AGR41288.1"/>
    </source>
</evidence>
<gene>
    <name evidence="2" type="ORF">STAIW_v1c06700</name>
</gene>
<proteinExistence type="predicted"/>
<dbReference type="RefSeq" id="WP_020834427.1">
    <property type="nucleotide sequence ID" value="NC_021846.1"/>
</dbReference>
<keyword evidence="3" id="KW-1185">Reference proteome</keyword>
<feature type="chain" id="PRO_5004529963" evidence="1">
    <location>
        <begin position="20"/>
        <end position="114"/>
    </location>
</feature>
<keyword evidence="1" id="KW-0732">Signal</keyword>
<feature type="signal peptide" evidence="1">
    <location>
        <begin position="1"/>
        <end position="19"/>
    </location>
</feature>
<dbReference type="PATRIC" id="fig|1276220.3.peg.682"/>